<dbReference type="OrthoDB" id="2297075at2"/>
<evidence type="ECO:0000313" key="2">
    <source>
        <dbReference type="Proteomes" id="UP000050961"/>
    </source>
</evidence>
<dbReference type="PATRIC" id="fig|1423806.3.peg.1903"/>
<accession>A0A023CV13</accession>
<keyword evidence="2" id="KW-1185">Reference proteome</keyword>
<dbReference type="InterPro" id="IPR019650">
    <property type="entry name" value="DUF2513"/>
</dbReference>
<dbReference type="Proteomes" id="UP000050961">
    <property type="component" value="Unassembled WGS sequence"/>
</dbReference>
<comment type="caution">
    <text evidence="1">The sequence shown here is derived from an EMBL/GenBank/DDBJ whole genome shotgun (WGS) entry which is preliminary data.</text>
</comment>
<sequence>MELNVACLRDILLVVAAKPFGHYINSRNLKLDGKYSKEVISETIQALYESNLIKVENEYLLNGDVDYSIGELTPSGCDLLTSLKDETVFHHINKTLYDHHSPITVRTLQRLTLKYDKRLH</sequence>
<dbReference type="AlphaFoldDB" id="A0A023CV13"/>
<dbReference type="Pfam" id="PF10711">
    <property type="entry name" value="DUF2513"/>
    <property type="match status" value="1"/>
</dbReference>
<protein>
    <submittedName>
        <fullName evidence="1">Uncharacterized protein</fullName>
    </submittedName>
</protein>
<organism evidence="1 2">
    <name type="scientific">Liquorilactobacillus sucicola DSM 21376 = JCM 15457</name>
    <dbReference type="NCBI Taxonomy" id="1423806"/>
    <lineage>
        <taxon>Bacteria</taxon>
        <taxon>Bacillati</taxon>
        <taxon>Bacillota</taxon>
        <taxon>Bacilli</taxon>
        <taxon>Lactobacillales</taxon>
        <taxon>Lactobacillaceae</taxon>
        <taxon>Liquorilactobacillus</taxon>
    </lineage>
</organism>
<proteinExistence type="predicted"/>
<name>A0A023CV13_9LACO</name>
<gene>
    <name evidence="1" type="ORF">FD15_GL001870</name>
</gene>
<dbReference type="RefSeq" id="WP_034986748.1">
    <property type="nucleotide sequence ID" value="NZ_AYZF01000017.1"/>
</dbReference>
<reference evidence="1 2" key="1">
    <citation type="journal article" date="2015" name="Genome Announc.">
        <title>Expanding the biotechnology potential of lactobacilli through comparative genomics of 213 strains and associated genera.</title>
        <authorList>
            <person name="Sun Z."/>
            <person name="Harris H.M."/>
            <person name="McCann A."/>
            <person name="Guo C."/>
            <person name="Argimon S."/>
            <person name="Zhang W."/>
            <person name="Yang X."/>
            <person name="Jeffery I.B."/>
            <person name="Cooney J.C."/>
            <person name="Kagawa T.F."/>
            <person name="Liu W."/>
            <person name="Song Y."/>
            <person name="Salvetti E."/>
            <person name="Wrobel A."/>
            <person name="Rasinkangas P."/>
            <person name="Parkhill J."/>
            <person name="Rea M.C."/>
            <person name="O'Sullivan O."/>
            <person name="Ritari J."/>
            <person name="Douillard F.P."/>
            <person name="Paul Ross R."/>
            <person name="Yang R."/>
            <person name="Briner A.E."/>
            <person name="Felis G.E."/>
            <person name="de Vos W.M."/>
            <person name="Barrangou R."/>
            <person name="Klaenhammer T.R."/>
            <person name="Caufield P.W."/>
            <person name="Cui Y."/>
            <person name="Zhang H."/>
            <person name="O'Toole P.W."/>
        </authorList>
    </citation>
    <scope>NUCLEOTIDE SEQUENCE [LARGE SCALE GENOMIC DNA]</scope>
    <source>
        <strain evidence="1 2">DSM 21376</strain>
    </source>
</reference>
<evidence type="ECO:0000313" key="1">
    <source>
        <dbReference type="EMBL" id="KRN05319.1"/>
    </source>
</evidence>
<dbReference type="EMBL" id="AYZF01000017">
    <property type="protein sequence ID" value="KRN05319.1"/>
    <property type="molecule type" value="Genomic_DNA"/>
</dbReference>